<dbReference type="InterPro" id="IPR054364">
    <property type="entry name" value="Ca3427-like_PBP2"/>
</dbReference>
<evidence type="ECO:0000259" key="4">
    <source>
        <dbReference type="Pfam" id="PF22384"/>
    </source>
</evidence>
<dbReference type="Gene3D" id="3.40.190.10">
    <property type="entry name" value="Periplasmic binding protein-like II"/>
    <property type="match status" value="2"/>
</dbReference>
<organism evidence="5 6">
    <name type="scientific">Cecembia calidifontis</name>
    <dbReference type="NCBI Taxonomy" id="1187080"/>
    <lineage>
        <taxon>Bacteria</taxon>
        <taxon>Pseudomonadati</taxon>
        <taxon>Bacteroidota</taxon>
        <taxon>Cytophagia</taxon>
        <taxon>Cytophagales</taxon>
        <taxon>Cyclobacteriaceae</taxon>
        <taxon>Cecembia</taxon>
    </lineage>
</organism>
<gene>
    <name evidence="5" type="ORF">BC751_2924</name>
</gene>
<name>A0A4Q7PC90_9BACT</name>
<proteinExistence type="inferred from homology"/>
<evidence type="ECO:0000256" key="2">
    <source>
        <dbReference type="ARBA" id="ARBA00010742"/>
    </source>
</evidence>
<protein>
    <submittedName>
        <fullName evidence="5">ABC-type nitrate/sulfonate/bicarbonate transport system substrate-binding protein</fullName>
    </submittedName>
</protein>
<reference evidence="5 6" key="1">
    <citation type="submission" date="2019-02" db="EMBL/GenBank/DDBJ databases">
        <title>Genomic Encyclopedia of Archaeal and Bacterial Type Strains, Phase II (KMG-II): from individual species to whole genera.</title>
        <authorList>
            <person name="Goeker M."/>
        </authorList>
    </citation>
    <scope>NUCLEOTIDE SEQUENCE [LARGE SCALE GENOMIC DNA]</scope>
    <source>
        <strain evidence="5 6">DSM 21411</strain>
    </source>
</reference>
<dbReference type="EMBL" id="SGXG01000001">
    <property type="protein sequence ID" value="RZS97318.1"/>
    <property type="molecule type" value="Genomic_DNA"/>
</dbReference>
<dbReference type="PANTHER" id="PTHR30024:SF47">
    <property type="entry name" value="TAURINE-BINDING PERIPLASMIC PROTEIN"/>
    <property type="match status" value="1"/>
</dbReference>
<comment type="subcellular location">
    <subcellularLocation>
        <location evidence="1">Periplasm</location>
    </subcellularLocation>
</comment>
<dbReference type="AlphaFoldDB" id="A0A4Q7PC90"/>
<dbReference type="Pfam" id="PF22384">
    <property type="entry name" value="PBP2_Ca3427_like"/>
    <property type="match status" value="1"/>
</dbReference>
<dbReference type="GO" id="GO:0042597">
    <property type="term" value="C:periplasmic space"/>
    <property type="evidence" value="ECO:0007669"/>
    <property type="project" value="UniProtKB-SubCell"/>
</dbReference>
<accession>A0A4Q7PC90</accession>
<evidence type="ECO:0000313" key="5">
    <source>
        <dbReference type="EMBL" id="RZS97318.1"/>
    </source>
</evidence>
<evidence type="ECO:0000256" key="1">
    <source>
        <dbReference type="ARBA" id="ARBA00004418"/>
    </source>
</evidence>
<dbReference type="SUPFAM" id="SSF53850">
    <property type="entry name" value="Periplasmic binding protein-like II"/>
    <property type="match status" value="1"/>
</dbReference>
<keyword evidence="6" id="KW-1185">Reference proteome</keyword>
<sequence length="301" mass="34477">MFERNDMKKINIIGVPEHFNFPWIKVIERQPLKDEGIELVWHNESRGSGAMNHAIRRGEADLALILTESFIKDKIEGNPGKIIGWFVKSPLVWGIHLSSLCPVQSLSELKKPTFLISRYGSGSHLMAFLLAEREGWDPKSLQFEEIGNLDGAKKSFESPEPKIFLWEKFTTKPLVDQGLFKRINEIPTPWPCFVLVASEQSLNQHADVLKKIRDMVYDEAQKFKFSLNTSQAISEFYGIQKKDIEEWLESTSWAENNNIGAEELQKVIETLQNLQIIKNVEIKPNIFVDEALVNLLPTKLS</sequence>
<dbReference type="PANTHER" id="PTHR30024">
    <property type="entry name" value="ALIPHATIC SULFONATES-BINDING PROTEIN-RELATED"/>
    <property type="match status" value="1"/>
</dbReference>
<comment type="caution">
    <text evidence="5">The sequence shown here is derived from an EMBL/GenBank/DDBJ whole genome shotgun (WGS) entry which is preliminary data.</text>
</comment>
<feature type="domain" description="Ca3427-like PBP 2" evidence="4">
    <location>
        <begin position="112"/>
        <end position="186"/>
    </location>
</feature>
<evidence type="ECO:0000313" key="6">
    <source>
        <dbReference type="Proteomes" id="UP000292209"/>
    </source>
</evidence>
<keyword evidence="3" id="KW-0732">Signal</keyword>
<dbReference type="Proteomes" id="UP000292209">
    <property type="component" value="Unassembled WGS sequence"/>
</dbReference>
<comment type="similarity">
    <text evidence="2">Belongs to the bacterial solute-binding protein SsuA/TauA family.</text>
</comment>
<evidence type="ECO:0000256" key="3">
    <source>
        <dbReference type="ARBA" id="ARBA00022729"/>
    </source>
</evidence>